<feature type="compositionally biased region" description="Basic and acidic residues" evidence="1">
    <location>
        <begin position="331"/>
        <end position="344"/>
    </location>
</feature>
<feature type="compositionally biased region" description="Polar residues" evidence="1">
    <location>
        <begin position="272"/>
        <end position="290"/>
    </location>
</feature>
<dbReference type="SUPFAM" id="SSF48403">
    <property type="entry name" value="Ankyrin repeat"/>
    <property type="match status" value="1"/>
</dbReference>
<sequence>VDIDRDLLSDEDFILPPGIESYSTDGDHLPLPSARRRELDRLFYGELWEPNAPSHQGYEREPLSTLPLQVRMQAHIHRHRLQVENIGWDVAAVLSLNRDSFGPKGHLEVSSERIIQCSFRGELQAVSQILQTGLVYPDVADSQGQTALIAATVTSPNLNFPPSTSRMQSYPFCSLPNHFALYFCIFTFQVNCHDEVIHLLLDVGADIDKLNSEGMSALAVCHVLYYPFQSLHTTLIEPRSKTPVLMSPPCESRRQISQADFTSRTAVLNTETQITDTNMMDQNKFSQLSEQDSEEPSMHFSHDHSKKINGHSEHLLEEERTETGEEEGYEDTEKAGDQQSVREDLESEDEVNIDVQDFKKREVSEKSGVECSIQVLDGHISLGSVQWKGKNKHQTQNQTFDSACSARSYNIVVTEEMLQLSAEALSRTGKPQQRDSQETVRNMAAMKIESAFFPRHMLVL</sequence>
<keyword evidence="3" id="KW-1185">Reference proteome</keyword>
<evidence type="ECO:0000313" key="3">
    <source>
        <dbReference type="Proteomes" id="UP001476798"/>
    </source>
</evidence>
<evidence type="ECO:0000313" key="2">
    <source>
        <dbReference type="EMBL" id="MEQ2179241.1"/>
    </source>
</evidence>
<feature type="compositionally biased region" description="Basic and acidic residues" evidence="1">
    <location>
        <begin position="310"/>
        <end position="323"/>
    </location>
</feature>
<dbReference type="PANTHER" id="PTHR15897:SF2">
    <property type="entry name" value="ANKYRIN REPEAT AND MYND DOMAIN-CONTAINING PROTEIN 1"/>
    <property type="match status" value="1"/>
</dbReference>
<dbReference type="Gene3D" id="1.25.40.20">
    <property type="entry name" value="Ankyrin repeat-containing domain"/>
    <property type="match status" value="1"/>
</dbReference>
<dbReference type="InterPro" id="IPR053064">
    <property type="entry name" value="Ankyrin-MYND_domain-protein"/>
</dbReference>
<name>A0ABV0P716_9TELE</name>
<dbReference type="EMBL" id="JAHRIO010062301">
    <property type="protein sequence ID" value="MEQ2179241.1"/>
    <property type="molecule type" value="Genomic_DNA"/>
</dbReference>
<dbReference type="InterPro" id="IPR036770">
    <property type="entry name" value="Ankyrin_rpt-contain_sf"/>
</dbReference>
<evidence type="ECO:0000256" key="1">
    <source>
        <dbReference type="SAM" id="MobiDB-lite"/>
    </source>
</evidence>
<organism evidence="2 3">
    <name type="scientific">Goodea atripinnis</name>
    <dbReference type="NCBI Taxonomy" id="208336"/>
    <lineage>
        <taxon>Eukaryota</taxon>
        <taxon>Metazoa</taxon>
        <taxon>Chordata</taxon>
        <taxon>Craniata</taxon>
        <taxon>Vertebrata</taxon>
        <taxon>Euteleostomi</taxon>
        <taxon>Actinopterygii</taxon>
        <taxon>Neopterygii</taxon>
        <taxon>Teleostei</taxon>
        <taxon>Neoteleostei</taxon>
        <taxon>Acanthomorphata</taxon>
        <taxon>Ovalentaria</taxon>
        <taxon>Atherinomorphae</taxon>
        <taxon>Cyprinodontiformes</taxon>
        <taxon>Goodeidae</taxon>
        <taxon>Goodea</taxon>
    </lineage>
</organism>
<proteinExistence type="predicted"/>
<reference evidence="2 3" key="1">
    <citation type="submission" date="2021-06" db="EMBL/GenBank/DDBJ databases">
        <authorList>
            <person name="Palmer J.M."/>
        </authorList>
    </citation>
    <scope>NUCLEOTIDE SEQUENCE [LARGE SCALE GENOMIC DNA]</scope>
    <source>
        <strain evidence="2 3">GA_2019</strain>
        <tissue evidence="2">Muscle</tissue>
    </source>
</reference>
<feature type="non-terminal residue" evidence="2">
    <location>
        <position position="1"/>
    </location>
</feature>
<gene>
    <name evidence="2" type="ORF">GOODEAATRI_022606</name>
</gene>
<comment type="caution">
    <text evidence="2">The sequence shown here is derived from an EMBL/GenBank/DDBJ whole genome shotgun (WGS) entry which is preliminary data.</text>
</comment>
<feature type="region of interest" description="Disordered" evidence="1">
    <location>
        <begin position="272"/>
        <end position="350"/>
    </location>
</feature>
<accession>A0ABV0P716</accession>
<dbReference type="PANTHER" id="PTHR15897">
    <property type="entry name" value="ANKYRIN REPEAT AND MYND DOMAIN PROTEIN 1"/>
    <property type="match status" value="1"/>
</dbReference>
<dbReference type="Proteomes" id="UP001476798">
    <property type="component" value="Unassembled WGS sequence"/>
</dbReference>
<protein>
    <submittedName>
        <fullName evidence="2">Uncharacterized protein</fullName>
    </submittedName>
</protein>